<reference evidence="2 3" key="1">
    <citation type="submission" date="2020-05" db="EMBL/GenBank/DDBJ databases">
        <title>MicrobeNet Type strains.</title>
        <authorList>
            <person name="Nicholson A.C."/>
        </authorList>
    </citation>
    <scope>NUCLEOTIDE SEQUENCE [LARGE SCALE GENOMIC DNA]</scope>
    <source>
        <strain evidence="2 3">JCM 3224</strain>
    </source>
</reference>
<dbReference type="PANTHER" id="PTHR43689">
    <property type="entry name" value="HYDROLASE"/>
    <property type="match status" value="1"/>
</dbReference>
<feature type="domain" description="AB hydrolase-1" evidence="1">
    <location>
        <begin position="30"/>
        <end position="269"/>
    </location>
</feature>
<gene>
    <name evidence="2" type="ORF">HLB23_19465</name>
</gene>
<dbReference type="InterPro" id="IPR000073">
    <property type="entry name" value="AB_hydrolase_1"/>
</dbReference>
<keyword evidence="2" id="KW-0378">Hydrolase</keyword>
<accession>A0A849C2Q0</accession>
<dbReference type="PRINTS" id="PR00412">
    <property type="entry name" value="EPOXHYDRLASE"/>
</dbReference>
<dbReference type="EMBL" id="JABELX010000006">
    <property type="protein sequence ID" value="NNH72008.1"/>
    <property type="molecule type" value="Genomic_DNA"/>
</dbReference>
<evidence type="ECO:0000313" key="3">
    <source>
        <dbReference type="Proteomes" id="UP000586827"/>
    </source>
</evidence>
<comment type="caution">
    <text evidence="2">The sequence shown here is derived from an EMBL/GenBank/DDBJ whole genome shotgun (WGS) entry which is preliminary data.</text>
</comment>
<dbReference type="PRINTS" id="PR00111">
    <property type="entry name" value="ABHYDROLASE"/>
</dbReference>
<dbReference type="Proteomes" id="UP000586827">
    <property type="component" value="Unassembled WGS sequence"/>
</dbReference>
<dbReference type="Pfam" id="PF00561">
    <property type="entry name" value="Abhydrolase_1"/>
    <property type="match status" value="1"/>
</dbReference>
<name>A0A849C2Q0_9NOCA</name>
<dbReference type="SUPFAM" id="SSF53474">
    <property type="entry name" value="alpha/beta-Hydrolases"/>
    <property type="match status" value="1"/>
</dbReference>
<evidence type="ECO:0000313" key="2">
    <source>
        <dbReference type="EMBL" id="NNH72008.1"/>
    </source>
</evidence>
<sequence length="291" mass="31155">MTFDHSAVTESVREYAGVRTRELSTAGVGPTVVLLHGYCDSADTWRGVLSRLAAAGQRAVAADLPGFGLADPRQPGPLNPQFDTFADALVAEHGPVVLVGNSLGATTALRAAARDRQGRAVALLTLDEPVLARHWLARLSRRRDYARLFDIAGALPVPDRVVHWCVRRGVSTLVYAPGRAADPDFVATALRSIPNMSAAAARARDAVRYARENPFTHGTLTVSCPTLVVHGAKDRIIPVTASRSLHALLPGSELLVLPKAGHCPQLDDPDTVTRLLLDLIARSGDHRERTG</sequence>
<protein>
    <submittedName>
        <fullName evidence="2">Alpha/beta hydrolase</fullName>
    </submittedName>
</protein>
<dbReference type="Gene3D" id="3.40.50.1820">
    <property type="entry name" value="alpha/beta hydrolase"/>
    <property type="match status" value="1"/>
</dbReference>
<dbReference type="PANTHER" id="PTHR43689:SF8">
    <property type="entry name" value="ALPHA_BETA-HYDROLASES SUPERFAMILY PROTEIN"/>
    <property type="match status" value="1"/>
</dbReference>
<dbReference type="AlphaFoldDB" id="A0A849C2Q0"/>
<proteinExistence type="predicted"/>
<dbReference type="InterPro" id="IPR000639">
    <property type="entry name" value="Epox_hydrolase-like"/>
</dbReference>
<dbReference type="GO" id="GO:0016787">
    <property type="term" value="F:hydrolase activity"/>
    <property type="evidence" value="ECO:0007669"/>
    <property type="project" value="UniProtKB-KW"/>
</dbReference>
<organism evidence="2 3">
    <name type="scientific">Nocardia uniformis</name>
    <dbReference type="NCBI Taxonomy" id="53432"/>
    <lineage>
        <taxon>Bacteria</taxon>
        <taxon>Bacillati</taxon>
        <taxon>Actinomycetota</taxon>
        <taxon>Actinomycetes</taxon>
        <taxon>Mycobacteriales</taxon>
        <taxon>Nocardiaceae</taxon>
        <taxon>Nocardia</taxon>
    </lineage>
</organism>
<evidence type="ECO:0000259" key="1">
    <source>
        <dbReference type="Pfam" id="PF00561"/>
    </source>
</evidence>
<dbReference type="InterPro" id="IPR029058">
    <property type="entry name" value="AB_hydrolase_fold"/>
</dbReference>
<keyword evidence="3" id="KW-1185">Reference proteome</keyword>